<dbReference type="Proteomes" id="UP000774130">
    <property type="component" value="Unassembled WGS sequence"/>
</dbReference>
<keyword evidence="3" id="KW-1185">Reference proteome</keyword>
<name>A0ABS6T7D9_9ENTE</name>
<proteinExistence type="predicted"/>
<sequence length="119" mass="13468">MYMKISESLIDQLKDYQKNGTIVLDLDDGVGKYSKFGTCAINISFRLLVLGKDQDQSDYTEVISSDIGEMPIKKHSEMYLEDNLILDYDPRMSLIKLKGPSGMIDGNVQIVDLREKISN</sequence>
<dbReference type="RefSeq" id="WP_218324119.1">
    <property type="nucleotide sequence ID" value="NZ_JAHUZB010000001.1"/>
</dbReference>
<comment type="caution">
    <text evidence="2">The sequence shown here is derived from an EMBL/GenBank/DDBJ whole genome shotgun (WGS) entry which is preliminary data.</text>
</comment>
<evidence type="ECO:0000259" key="1">
    <source>
        <dbReference type="Pfam" id="PF01521"/>
    </source>
</evidence>
<gene>
    <name evidence="2" type="ORF">KUA55_00010</name>
</gene>
<protein>
    <submittedName>
        <fullName evidence="2">Iron-sulfur cluster biosynthesis family protein</fullName>
    </submittedName>
</protein>
<evidence type="ECO:0000313" key="3">
    <source>
        <dbReference type="Proteomes" id="UP000774130"/>
    </source>
</evidence>
<reference evidence="2 3" key="1">
    <citation type="submission" date="2021-06" db="EMBL/GenBank/DDBJ databases">
        <title>Enterococcus alishanensis sp. nov., a novel lactic acid bacterium isolated from fresh coffee beans.</title>
        <authorList>
            <person name="Chen Y.-S."/>
        </authorList>
    </citation>
    <scope>NUCLEOTIDE SEQUENCE [LARGE SCALE GENOMIC DNA]</scope>
    <source>
        <strain evidence="2 3">ALS3</strain>
    </source>
</reference>
<accession>A0ABS6T7D9</accession>
<evidence type="ECO:0000313" key="2">
    <source>
        <dbReference type="EMBL" id="MBV7389046.1"/>
    </source>
</evidence>
<dbReference type="InterPro" id="IPR000361">
    <property type="entry name" value="ATAP_core_dom"/>
</dbReference>
<organism evidence="2 3">
    <name type="scientific">Enterococcus alishanensis</name>
    <dbReference type="NCBI Taxonomy" id="1303817"/>
    <lineage>
        <taxon>Bacteria</taxon>
        <taxon>Bacillati</taxon>
        <taxon>Bacillota</taxon>
        <taxon>Bacilli</taxon>
        <taxon>Lactobacillales</taxon>
        <taxon>Enterococcaceae</taxon>
        <taxon>Enterococcus</taxon>
    </lineage>
</organism>
<feature type="domain" description="Core" evidence="1">
    <location>
        <begin position="1"/>
        <end position="112"/>
    </location>
</feature>
<dbReference type="EMBL" id="JAHUZB010000001">
    <property type="protein sequence ID" value="MBV7389046.1"/>
    <property type="molecule type" value="Genomic_DNA"/>
</dbReference>
<dbReference type="Pfam" id="PF01521">
    <property type="entry name" value="Fe-S_biosyn"/>
    <property type="match status" value="1"/>
</dbReference>